<feature type="domain" description="ABM" evidence="2">
    <location>
        <begin position="10"/>
        <end position="85"/>
    </location>
</feature>
<dbReference type="GO" id="GO:0004497">
    <property type="term" value="F:monooxygenase activity"/>
    <property type="evidence" value="ECO:0007669"/>
    <property type="project" value="UniProtKB-KW"/>
</dbReference>
<dbReference type="SUPFAM" id="SSF54909">
    <property type="entry name" value="Dimeric alpha+beta barrel"/>
    <property type="match status" value="1"/>
</dbReference>
<dbReference type="EMBL" id="CP009048">
    <property type="protein sequence ID" value="AIL61226.1"/>
    <property type="molecule type" value="Genomic_DNA"/>
</dbReference>
<dbReference type="Pfam" id="PF03992">
    <property type="entry name" value="ABM"/>
    <property type="match status" value="1"/>
</dbReference>
<gene>
    <name evidence="3" type="ORF">PSAKL28_20050</name>
</gene>
<feature type="transmembrane region" description="Helical" evidence="1">
    <location>
        <begin position="122"/>
        <end position="140"/>
    </location>
</feature>
<dbReference type="eggNOG" id="COG3224">
    <property type="taxonomic scope" value="Bacteria"/>
</dbReference>
<evidence type="ECO:0000259" key="2">
    <source>
        <dbReference type="Pfam" id="PF03992"/>
    </source>
</evidence>
<accession>A0A077FD53</accession>
<dbReference type="Proteomes" id="UP000028931">
    <property type="component" value="Chromosome"/>
</dbReference>
<dbReference type="HOGENOM" id="CLU_075307_0_0_6"/>
<organism evidence="3 4">
    <name type="scientific">Pseudomonas alkylphenolica</name>
    <dbReference type="NCBI Taxonomy" id="237609"/>
    <lineage>
        <taxon>Bacteria</taxon>
        <taxon>Pseudomonadati</taxon>
        <taxon>Pseudomonadota</taxon>
        <taxon>Gammaproteobacteria</taxon>
        <taxon>Pseudomonadales</taxon>
        <taxon>Pseudomonadaceae</taxon>
        <taxon>Pseudomonas</taxon>
    </lineage>
</organism>
<proteinExistence type="predicted"/>
<keyword evidence="3" id="KW-0503">Monooxygenase</keyword>
<sequence length="187" mass="21233">MTTERSDDVVTLLIRHQVRDAQQAPYEAWLRRTIGIAKGYPGHIGIDVVRERQGGLHLFTCILRFASSAQLQAWLDSAERKQLVEEVSPLLADGDRLEINPEREFWFNPATADAPPPRWKQVCVTFLVILPLSLLVPWLWQPAFGIWPWLGGYVPSNVVITLSIVLLVVYCFMPLATRAFAAWLNAR</sequence>
<dbReference type="RefSeq" id="WP_051939259.1">
    <property type="nucleotide sequence ID" value="NZ_CP009048.1"/>
</dbReference>
<dbReference type="PANTHER" id="PTHR40057">
    <property type="entry name" value="SLR1162 PROTEIN"/>
    <property type="match status" value="1"/>
</dbReference>
<dbReference type="InterPro" id="IPR038762">
    <property type="entry name" value="ABM_predict"/>
</dbReference>
<dbReference type="PANTHER" id="PTHR40057:SF1">
    <property type="entry name" value="SLR1162 PROTEIN"/>
    <property type="match status" value="1"/>
</dbReference>
<evidence type="ECO:0000256" key="1">
    <source>
        <dbReference type="SAM" id="Phobius"/>
    </source>
</evidence>
<keyword evidence="3" id="KW-0560">Oxidoreductase</keyword>
<reference evidence="3 4" key="1">
    <citation type="submission" date="2014-07" db="EMBL/GenBank/DDBJ databases">
        <authorList>
            <person name="Lee K."/>
            <person name="Lim J.Y."/>
            <person name="Hwang I."/>
        </authorList>
    </citation>
    <scope>NUCLEOTIDE SEQUENCE [LARGE SCALE GENOMIC DNA]</scope>
    <source>
        <strain evidence="3 4">KL28</strain>
    </source>
</reference>
<name>A0A077FD53_9PSED</name>
<feature type="transmembrane region" description="Helical" evidence="1">
    <location>
        <begin position="160"/>
        <end position="184"/>
    </location>
</feature>
<keyword evidence="1" id="KW-1133">Transmembrane helix</keyword>
<evidence type="ECO:0000313" key="3">
    <source>
        <dbReference type="EMBL" id="AIL61226.1"/>
    </source>
</evidence>
<dbReference type="KEGG" id="palk:PSAKL28_20050"/>
<dbReference type="AlphaFoldDB" id="A0A077FD53"/>
<evidence type="ECO:0000313" key="4">
    <source>
        <dbReference type="Proteomes" id="UP000028931"/>
    </source>
</evidence>
<dbReference type="Gene3D" id="3.30.70.100">
    <property type="match status" value="1"/>
</dbReference>
<dbReference type="InterPro" id="IPR007138">
    <property type="entry name" value="ABM_dom"/>
</dbReference>
<protein>
    <submittedName>
        <fullName evidence="3">Antibiotic biosynthesis monooxygenase domain-containing protein</fullName>
    </submittedName>
</protein>
<keyword evidence="1" id="KW-0472">Membrane</keyword>
<dbReference type="InterPro" id="IPR011008">
    <property type="entry name" value="Dimeric_a/b-barrel"/>
</dbReference>
<keyword evidence="1" id="KW-0812">Transmembrane</keyword>